<evidence type="ECO:0000313" key="10">
    <source>
        <dbReference type="EMBL" id="GAB1583485.1"/>
    </source>
</evidence>
<comment type="caution">
    <text evidence="10">The sequence shown here is derived from an EMBL/GenBank/DDBJ whole genome shotgun (WGS) entry which is preliminary data.</text>
</comment>
<sequence>MPKEPFTVVGTAFHTPERGQFEILENHLFGVDRQGRISDLLPPDHPDFEARKKAAAAAGQLVELADGQFLMPGLVDLHIHAPQWPQMGKALDVPLEVWLQKYTFPLEAKFADVEFAREVYGELVDGLLANGTTTALYFATVHGPATLALAEICREKGQRALVGKVVMDDPEQCPDYYRDPDAESAVQETRLFIEAVRAMDGGERPLVMPVITPRFIPSCTDAALEGLGALAREYGCHVQTHCSESDWEKDYVEARFGESDAASLDRFGLLTRNTILAHSNFIGEEDMDLIQERGAGVAHCPLSNLFFANAVFPLRKALDRHMHVGLGTDISGGYSPSLFDGCRHAISASKALHGGVHAGLAPAERGAPGEAITHREAFWLATAGGAEALDIPTGSFRPGHEFDALLIETKAAHSNIYLHRGDSLEDLFEKIVLNATRANIGMVWVSGRKVVG</sequence>
<evidence type="ECO:0000256" key="5">
    <source>
        <dbReference type="ARBA" id="ARBA00022801"/>
    </source>
</evidence>
<keyword evidence="11" id="KW-1185">Reference proteome</keyword>
<comment type="pathway">
    <text evidence="1 8">Purine metabolism; guanine degradation; xanthine from guanine: step 1/1.</text>
</comment>
<evidence type="ECO:0000256" key="6">
    <source>
        <dbReference type="ARBA" id="ARBA00022833"/>
    </source>
</evidence>
<dbReference type="RefSeq" id="WP_407866095.1">
    <property type="nucleotide sequence ID" value="NZ_BAAFZP010000002.1"/>
</dbReference>
<comment type="function">
    <text evidence="8">Catalyzes the hydrolytic deamination of guanine, producing xanthine and ammonia.</text>
</comment>
<dbReference type="InterPro" id="IPR006680">
    <property type="entry name" value="Amidohydro-rel"/>
</dbReference>
<dbReference type="InterPro" id="IPR011059">
    <property type="entry name" value="Metal-dep_hydrolase_composite"/>
</dbReference>
<organism evidence="10 11">
    <name type="scientific">Phyllobacterium phragmitis</name>
    <dbReference type="NCBI Taxonomy" id="2670329"/>
    <lineage>
        <taxon>Bacteria</taxon>
        <taxon>Pseudomonadati</taxon>
        <taxon>Pseudomonadota</taxon>
        <taxon>Alphaproteobacteria</taxon>
        <taxon>Hyphomicrobiales</taxon>
        <taxon>Phyllobacteriaceae</taxon>
        <taxon>Phyllobacterium</taxon>
    </lineage>
</organism>
<keyword evidence="5 8" id="KW-0378">Hydrolase</keyword>
<dbReference type="SUPFAM" id="SSF51338">
    <property type="entry name" value="Composite domain of metallo-dependent hydrolases"/>
    <property type="match status" value="1"/>
</dbReference>
<keyword evidence="4 8" id="KW-0479">Metal-binding</keyword>
<evidence type="ECO:0000256" key="8">
    <source>
        <dbReference type="RuleBase" id="RU366009"/>
    </source>
</evidence>
<evidence type="ECO:0000256" key="4">
    <source>
        <dbReference type="ARBA" id="ARBA00022723"/>
    </source>
</evidence>
<dbReference type="SUPFAM" id="SSF51556">
    <property type="entry name" value="Metallo-dependent hydrolases"/>
    <property type="match status" value="1"/>
</dbReference>
<evidence type="ECO:0000256" key="7">
    <source>
        <dbReference type="NCBIfam" id="TIGR02967"/>
    </source>
</evidence>
<gene>
    <name evidence="10" type="primary">guaD_2</name>
    <name evidence="10" type="ORF">PPNSA23_34280</name>
</gene>
<dbReference type="NCBIfam" id="TIGR02967">
    <property type="entry name" value="guan_deamin"/>
    <property type="match status" value="1"/>
</dbReference>
<comment type="similarity">
    <text evidence="2 8">Belongs to the metallo-dependent hydrolases superfamily. ATZ/TRZ family.</text>
</comment>
<dbReference type="EC" id="3.5.4.3" evidence="3 7"/>
<proteinExistence type="inferred from homology"/>
<keyword evidence="6 8" id="KW-0862">Zinc</keyword>
<dbReference type="Gene3D" id="3.20.20.140">
    <property type="entry name" value="Metal-dependent hydrolases"/>
    <property type="match status" value="1"/>
</dbReference>
<dbReference type="PANTHER" id="PTHR11271">
    <property type="entry name" value="GUANINE DEAMINASE"/>
    <property type="match status" value="1"/>
</dbReference>
<accession>A0ABQ0H3I7</accession>
<dbReference type="EMBL" id="BAAFZP010000002">
    <property type="protein sequence ID" value="GAB1583485.1"/>
    <property type="molecule type" value="Genomic_DNA"/>
</dbReference>
<dbReference type="InterPro" id="IPR032466">
    <property type="entry name" value="Metal_Hydrolase"/>
</dbReference>
<evidence type="ECO:0000259" key="9">
    <source>
        <dbReference type="Pfam" id="PF01979"/>
    </source>
</evidence>
<dbReference type="Pfam" id="PF01979">
    <property type="entry name" value="Amidohydro_1"/>
    <property type="match status" value="1"/>
</dbReference>
<comment type="catalytic activity">
    <reaction evidence="8">
        <text>guanine + H2O + H(+) = xanthine + NH4(+)</text>
        <dbReference type="Rhea" id="RHEA:14665"/>
        <dbReference type="ChEBI" id="CHEBI:15377"/>
        <dbReference type="ChEBI" id="CHEBI:15378"/>
        <dbReference type="ChEBI" id="CHEBI:16235"/>
        <dbReference type="ChEBI" id="CHEBI:17712"/>
        <dbReference type="ChEBI" id="CHEBI:28938"/>
        <dbReference type="EC" id="3.5.4.3"/>
    </reaction>
</comment>
<dbReference type="InterPro" id="IPR051607">
    <property type="entry name" value="Metallo-dep_hydrolases"/>
</dbReference>
<dbReference type="InterPro" id="IPR014311">
    <property type="entry name" value="Guanine_deaminase"/>
</dbReference>
<reference evidence="10 11" key="1">
    <citation type="submission" date="2024-10" db="EMBL/GenBank/DDBJ databases">
        <title>Isolation, draft genome sequencing and identification of Phyllobacterium sp. NSA23, isolated from leaf soil.</title>
        <authorList>
            <person name="Akita H."/>
        </authorList>
    </citation>
    <scope>NUCLEOTIDE SEQUENCE [LARGE SCALE GENOMIC DNA]</scope>
    <source>
        <strain evidence="10 11">NSA23</strain>
    </source>
</reference>
<protein>
    <recommendedName>
        <fullName evidence="3 7">Guanine deaminase</fullName>
        <shortName evidence="8">Guanase</shortName>
        <ecNumber evidence="3 7">3.5.4.3</ecNumber>
    </recommendedName>
    <alternativeName>
        <fullName evidence="8">Guanine aminohydrolase</fullName>
    </alternativeName>
</protein>
<evidence type="ECO:0000256" key="1">
    <source>
        <dbReference type="ARBA" id="ARBA00004984"/>
    </source>
</evidence>
<evidence type="ECO:0000256" key="3">
    <source>
        <dbReference type="ARBA" id="ARBA00012781"/>
    </source>
</evidence>
<comment type="cofactor">
    <cofactor evidence="8">
        <name>Zn(2+)</name>
        <dbReference type="ChEBI" id="CHEBI:29105"/>
    </cofactor>
    <text evidence="8">Binds 1 zinc ion per subunit.</text>
</comment>
<evidence type="ECO:0000313" key="11">
    <source>
        <dbReference type="Proteomes" id="UP001628091"/>
    </source>
</evidence>
<evidence type="ECO:0000256" key="2">
    <source>
        <dbReference type="ARBA" id="ARBA00006745"/>
    </source>
</evidence>
<feature type="domain" description="Amidohydrolase-related" evidence="9">
    <location>
        <begin position="69"/>
        <end position="450"/>
    </location>
</feature>
<name>A0ABQ0H3I7_9HYPH</name>
<dbReference type="Proteomes" id="UP001628091">
    <property type="component" value="Unassembled WGS sequence"/>
</dbReference>
<dbReference type="PANTHER" id="PTHR11271:SF6">
    <property type="entry name" value="GUANINE DEAMINASE"/>
    <property type="match status" value="1"/>
</dbReference>
<dbReference type="Gene3D" id="2.30.40.10">
    <property type="entry name" value="Urease, subunit C, domain 1"/>
    <property type="match status" value="1"/>
</dbReference>